<name>A0A484ANY7_DRONA</name>
<keyword evidence="1" id="KW-0732">Signal</keyword>
<evidence type="ECO:0000256" key="1">
    <source>
        <dbReference type="SAM" id="SignalP"/>
    </source>
</evidence>
<proteinExistence type="predicted"/>
<evidence type="ECO:0000313" key="3">
    <source>
        <dbReference type="Proteomes" id="UP000295192"/>
    </source>
</evidence>
<feature type="signal peptide" evidence="1">
    <location>
        <begin position="1"/>
        <end position="17"/>
    </location>
</feature>
<reference evidence="2 3" key="1">
    <citation type="journal article" date="2019" name="J. Hered.">
        <title>An Improved Genome Assembly for Drosophila navojoa, the Basal Species in the mojavensis Cluster.</title>
        <authorList>
            <person name="Vanderlinde T."/>
            <person name="Dupim E.G."/>
            <person name="Nazario-Yepiz N.O."/>
            <person name="Carvalho A.B."/>
        </authorList>
    </citation>
    <scope>NUCLEOTIDE SEQUENCE [LARGE SCALE GENOMIC DNA]</scope>
    <source>
        <strain evidence="2">Navoj_Jal97</strain>
        <tissue evidence="2">Whole organism</tissue>
    </source>
</reference>
<organism evidence="2 3">
    <name type="scientific">Drosophila navojoa</name>
    <name type="common">Fruit fly</name>
    <dbReference type="NCBI Taxonomy" id="7232"/>
    <lineage>
        <taxon>Eukaryota</taxon>
        <taxon>Metazoa</taxon>
        <taxon>Ecdysozoa</taxon>
        <taxon>Arthropoda</taxon>
        <taxon>Hexapoda</taxon>
        <taxon>Insecta</taxon>
        <taxon>Pterygota</taxon>
        <taxon>Neoptera</taxon>
        <taxon>Endopterygota</taxon>
        <taxon>Diptera</taxon>
        <taxon>Brachycera</taxon>
        <taxon>Muscomorpha</taxon>
        <taxon>Ephydroidea</taxon>
        <taxon>Drosophilidae</taxon>
        <taxon>Drosophila</taxon>
    </lineage>
</organism>
<dbReference type="Proteomes" id="UP000295192">
    <property type="component" value="Unassembled WGS sequence"/>
</dbReference>
<feature type="chain" id="PRO_5019720833" evidence="1">
    <location>
        <begin position="18"/>
        <end position="49"/>
    </location>
</feature>
<sequence length="49" mass="5347">MIAKCVLLALLVAFASASPVTQDNGLVNYREALDMFLDAWKKMLPCGFA</sequence>
<feature type="non-terminal residue" evidence="2">
    <location>
        <position position="49"/>
    </location>
</feature>
<dbReference type="AlphaFoldDB" id="A0A484ANY7"/>
<gene>
    <name evidence="2" type="ORF">AWZ03_015222</name>
</gene>
<comment type="caution">
    <text evidence="2">The sequence shown here is derived from an EMBL/GenBank/DDBJ whole genome shotgun (WGS) entry which is preliminary data.</text>
</comment>
<keyword evidence="3" id="KW-1185">Reference proteome</keyword>
<protein>
    <submittedName>
        <fullName evidence="2">Uncharacterized protein</fullName>
    </submittedName>
</protein>
<dbReference type="EMBL" id="LSRL02004529">
    <property type="protein sequence ID" value="TDG38356.1"/>
    <property type="molecule type" value="Genomic_DNA"/>
</dbReference>
<evidence type="ECO:0000313" key="2">
    <source>
        <dbReference type="EMBL" id="TDG38356.1"/>
    </source>
</evidence>
<accession>A0A484ANY7</accession>